<name>A0AA95GGJ8_9GAMM</name>
<evidence type="ECO:0000313" key="7">
    <source>
        <dbReference type="Proteomes" id="UP001177597"/>
    </source>
</evidence>
<protein>
    <submittedName>
        <fullName evidence="6">Lytic polysaccharide monooxygenase</fullName>
    </submittedName>
</protein>
<evidence type="ECO:0000256" key="2">
    <source>
        <dbReference type="ARBA" id="ARBA00022525"/>
    </source>
</evidence>
<dbReference type="FunFam" id="2.70.50.50:FF:000001">
    <property type="entry name" value="Chitin-binding protein"/>
    <property type="match status" value="1"/>
</dbReference>
<dbReference type="InterPro" id="IPR051024">
    <property type="entry name" value="GlcNAc_Chitin_IntDeg"/>
</dbReference>
<keyword evidence="3 4" id="KW-0732">Signal</keyword>
<dbReference type="InterPro" id="IPR004302">
    <property type="entry name" value="Cellulose/chitin-bd_N"/>
</dbReference>
<dbReference type="Proteomes" id="UP001177597">
    <property type="component" value="Chromosome"/>
</dbReference>
<feature type="signal peptide" evidence="4">
    <location>
        <begin position="1"/>
        <end position="26"/>
    </location>
</feature>
<dbReference type="SUPFAM" id="SSF81296">
    <property type="entry name" value="E set domains"/>
    <property type="match status" value="1"/>
</dbReference>
<evidence type="ECO:0000256" key="3">
    <source>
        <dbReference type="ARBA" id="ARBA00022729"/>
    </source>
</evidence>
<accession>A0AA95GGJ8</accession>
<sequence length="202" mass="22507">MKIKLSFAMLSLAILVLISVISFANANTLPNPMHGYIDFPSSRAYLCSLGKNGNCGQVMVEPQSVEGRKGFPRRGPADGKIASAGHRWFGELDEQSATRWTKVDVSPGKNTFHWTLTAPHRTTGWEYFITKQDWDPNAPLARSSFDLQPFCSRTDGGEMPSFEVSIDCDVPYRTGYQVILGVWTIYDTGNAFYQVIDANMKP</sequence>
<feature type="domain" description="Chitin-binding type-4" evidence="5">
    <location>
        <begin position="34"/>
        <end position="197"/>
    </location>
</feature>
<dbReference type="GO" id="GO:0005576">
    <property type="term" value="C:extracellular region"/>
    <property type="evidence" value="ECO:0007669"/>
    <property type="project" value="UniProtKB-SubCell"/>
</dbReference>
<keyword evidence="6" id="KW-0560">Oxidoreductase</keyword>
<evidence type="ECO:0000256" key="1">
    <source>
        <dbReference type="ARBA" id="ARBA00004613"/>
    </source>
</evidence>
<dbReference type="InterPro" id="IPR014756">
    <property type="entry name" value="Ig_E-set"/>
</dbReference>
<dbReference type="AlphaFoldDB" id="A0AA95GGJ8"/>
<gene>
    <name evidence="6" type="ORF">QE207_10510</name>
</gene>
<evidence type="ECO:0000313" key="6">
    <source>
        <dbReference type="EMBL" id="WGL94181.1"/>
    </source>
</evidence>
<dbReference type="Gene3D" id="2.70.50.50">
    <property type="entry name" value="chitin-binding protein cbp21"/>
    <property type="match status" value="1"/>
</dbReference>
<evidence type="ECO:0000256" key="4">
    <source>
        <dbReference type="SAM" id="SignalP"/>
    </source>
</evidence>
<dbReference type="RefSeq" id="WP_280628551.1">
    <property type="nucleotide sequence ID" value="NZ_CP123498.1"/>
</dbReference>
<comment type="subcellular location">
    <subcellularLocation>
        <location evidence="1">Secreted</location>
    </subcellularLocation>
</comment>
<keyword evidence="2" id="KW-0964">Secreted</keyword>
<dbReference type="Pfam" id="PF03067">
    <property type="entry name" value="LPMO_10"/>
    <property type="match status" value="1"/>
</dbReference>
<feature type="chain" id="PRO_5041711375" evidence="4">
    <location>
        <begin position="27"/>
        <end position="202"/>
    </location>
</feature>
<reference evidence="6" key="1">
    <citation type="submission" date="2023-04" db="EMBL/GenBank/DDBJ databases">
        <title>Genome dynamics across the evolutionary transition to endosymbiosis.</title>
        <authorList>
            <person name="Siozios S."/>
            <person name="Nadal-Jimenez P."/>
            <person name="Azagi T."/>
            <person name="Sprong H."/>
            <person name="Frost C.L."/>
            <person name="Parratt S.R."/>
            <person name="Taylor G."/>
            <person name="Brettell L."/>
            <person name="Lew K.C."/>
            <person name="Croft L."/>
            <person name="King K.C."/>
            <person name="Brockhurst M.A."/>
            <person name="Hypsa V."/>
            <person name="Novakova E."/>
            <person name="Darby A.C."/>
            <person name="Hurst G.D.D."/>
        </authorList>
    </citation>
    <scope>NUCLEOTIDE SEQUENCE</scope>
    <source>
        <strain evidence="6">AIh</strain>
    </source>
</reference>
<dbReference type="PANTHER" id="PTHR34823:SF1">
    <property type="entry name" value="CHITIN-BINDING TYPE-4 DOMAIN-CONTAINING PROTEIN"/>
    <property type="match status" value="1"/>
</dbReference>
<dbReference type="PANTHER" id="PTHR34823">
    <property type="entry name" value="GLCNAC-BINDING PROTEIN A"/>
    <property type="match status" value="1"/>
</dbReference>
<dbReference type="GO" id="GO:0004497">
    <property type="term" value="F:monooxygenase activity"/>
    <property type="evidence" value="ECO:0007669"/>
    <property type="project" value="UniProtKB-KW"/>
</dbReference>
<dbReference type="EMBL" id="CP123498">
    <property type="protein sequence ID" value="WGL94181.1"/>
    <property type="molecule type" value="Genomic_DNA"/>
</dbReference>
<proteinExistence type="predicted"/>
<dbReference type="CDD" id="cd21177">
    <property type="entry name" value="LPMO_AA10"/>
    <property type="match status" value="1"/>
</dbReference>
<organism evidence="6 7">
    <name type="scientific">Arsenophonus nasoniae</name>
    <name type="common">son-killer infecting Nasonia vitripennis</name>
    <dbReference type="NCBI Taxonomy" id="638"/>
    <lineage>
        <taxon>Bacteria</taxon>
        <taxon>Pseudomonadati</taxon>
        <taxon>Pseudomonadota</taxon>
        <taxon>Gammaproteobacteria</taxon>
        <taxon>Enterobacterales</taxon>
        <taxon>Morganellaceae</taxon>
        <taxon>Arsenophonus</taxon>
    </lineage>
</organism>
<evidence type="ECO:0000259" key="5">
    <source>
        <dbReference type="Pfam" id="PF03067"/>
    </source>
</evidence>
<keyword evidence="6" id="KW-0503">Monooxygenase</keyword>